<dbReference type="SUPFAM" id="SSF56281">
    <property type="entry name" value="Metallo-hydrolase/oxidoreductase"/>
    <property type="match status" value="1"/>
</dbReference>
<protein>
    <recommendedName>
        <fullName evidence="1">Metallo-beta-lactamase domain-containing protein</fullName>
    </recommendedName>
</protein>
<comment type="caution">
    <text evidence="2">The sequence shown here is derived from an EMBL/GenBank/DDBJ whole genome shotgun (WGS) entry which is preliminary data.</text>
</comment>
<name>A0A9X6JPT5_BACUK</name>
<evidence type="ECO:0000313" key="2">
    <source>
        <dbReference type="EMBL" id="OTZ73598.1"/>
    </source>
</evidence>
<feature type="domain" description="Metallo-beta-lactamase" evidence="1">
    <location>
        <begin position="35"/>
        <end position="97"/>
    </location>
</feature>
<dbReference type="EMBL" id="NFEH01000074">
    <property type="protein sequence ID" value="OTZ73598.1"/>
    <property type="molecule type" value="Genomic_DNA"/>
</dbReference>
<dbReference type="GO" id="GO:0018741">
    <property type="term" value="F:linear primary-alkylsulfatase activity"/>
    <property type="evidence" value="ECO:0007669"/>
    <property type="project" value="TreeGrafter"/>
</dbReference>
<organism evidence="2 3">
    <name type="scientific">Bacillus thuringiensis serovar kumamotoensis</name>
    <dbReference type="NCBI Taxonomy" id="132267"/>
    <lineage>
        <taxon>Bacteria</taxon>
        <taxon>Bacillati</taxon>
        <taxon>Bacillota</taxon>
        <taxon>Bacilli</taxon>
        <taxon>Bacillales</taxon>
        <taxon>Bacillaceae</taxon>
        <taxon>Bacillus</taxon>
        <taxon>Bacillus cereus group</taxon>
    </lineage>
</organism>
<dbReference type="Proteomes" id="UP000195087">
    <property type="component" value="Unassembled WGS sequence"/>
</dbReference>
<dbReference type="Gene3D" id="3.60.15.30">
    <property type="entry name" value="Metallo-beta-lactamase domain"/>
    <property type="match status" value="1"/>
</dbReference>
<proteinExistence type="predicted"/>
<evidence type="ECO:0000259" key="1">
    <source>
        <dbReference type="Pfam" id="PF00753"/>
    </source>
</evidence>
<dbReference type="Pfam" id="PF00753">
    <property type="entry name" value="Lactamase_B"/>
    <property type="match status" value="1"/>
</dbReference>
<dbReference type="RefSeq" id="WP_086391888.1">
    <property type="nucleotide sequence ID" value="NZ_NFEH01000074.1"/>
</dbReference>
<dbReference type="PANTHER" id="PTHR43223:SF1">
    <property type="entry name" value="ALKYL_ARYL-SULFATASE BDS1"/>
    <property type="match status" value="1"/>
</dbReference>
<dbReference type="AlphaFoldDB" id="A0A9X6JPT5"/>
<dbReference type="InterPro" id="IPR052195">
    <property type="entry name" value="Bact_Alkyl/Aryl-Sulfatase"/>
</dbReference>
<dbReference type="GO" id="GO:0018909">
    <property type="term" value="P:dodecyl sulfate metabolic process"/>
    <property type="evidence" value="ECO:0007669"/>
    <property type="project" value="TreeGrafter"/>
</dbReference>
<sequence length="131" mass="15250">MKIPDTVHTKLWEHGKLNLHSGLYKVTDRIYQVRGFDLANMSIIRGDTRWIIIDCLTSTETAKAVLKLVNEHFENIPINAIILTHSHTDHYGGILGVLCSDTEKKWFCCKVFKNKLNFCKNRVRRIIHEIF</sequence>
<accession>A0A9X6JPT5</accession>
<reference evidence="2 3" key="1">
    <citation type="submission" date="2016-10" db="EMBL/GenBank/DDBJ databases">
        <title>Comparative genomics of Bacillus thuringiensis reveals a path to pathogens against multiple invertebrate hosts.</title>
        <authorList>
            <person name="Zheng J."/>
            <person name="Gao Q."/>
            <person name="Liu H."/>
            <person name="Peng D."/>
            <person name="Ruan L."/>
            <person name="Sun M."/>
        </authorList>
    </citation>
    <scope>NUCLEOTIDE SEQUENCE [LARGE SCALE GENOMIC DNA]</scope>
    <source>
        <strain evidence="2">BGSC 4W1</strain>
    </source>
</reference>
<dbReference type="PANTHER" id="PTHR43223">
    <property type="entry name" value="ALKYL/ARYL-SULFATASE"/>
    <property type="match status" value="1"/>
</dbReference>
<gene>
    <name evidence="2" type="ORF">BK769_13920</name>
</gene>
<dbReference type="InterPro" id="IPR036866">
    <property type="entry name" value="RibonucZ/Hydroxyglut_hydro"/>
</dbReference>
<dbReference type="InterPro" id="IPR001279">
    <property type="entry name" value="Metallo-B-lactamas"/>
</dbReference>
<evidence type="ECO:0000313" key="3">
    <source>
        <dbReference type="Proteomes" id="UP000195087"/>
    </source>
</evidence>